<evidence type="ECO:0000256" key="3">
    <source>
        <dbReference type="ARBA" id="ARBA00015004"/>
    </source>
</evidence>
<evidence type="ECO:0000313" key="13">
    <source>
        <dbReference type="Proteomes" id="UP001221898"/>
    </source>
</evidence>
<evidence type="ECO:0000256" key="5">
    <source>
        <dbReference type="ARBA" id="ARBA00022614"/>
    </source>
</evidence>
<dbReference type="SUPFAM" id="SSF54236">
    <property type="entry name" value="Ubiquitin-like"/>
    <property type="match status" value="1"/>
</dbReference>
<organism evidence="12 13">
    <name type="scientific">Aldrovandia affinis</name>
    <dbReference type="NCBI Taxonomy" id="143900"/>
    <lineage>
        <taxon>Eukaryota</taxon>
        <taxon>Metazoa</taxon>
        <taxon>Chordata</taxon>
        <taxon>Craniata</taxon>
        <taxon>Vertebrata</taxon>
        <taxon>Euteleostomi</taxon>
        <taxon>Actinopterygii</taxon>
        <taxon>Neopterygii</taxon>
        <taxon>Teleostei</taxon>
        <taxon>Notacanthiformes</taxon>
        <taxon>Halosauridae</taxon>
        <taxon>Aldrovandia</taxon>
    </lineage>
</organism>
<dbReference type="InterPro" id="IPR044079">
    <property type="entry name" value="Ubl_TBCE"/>
</dbReference>
<dbReference type="InterPro" id="IPR001611">
    <property type="entry name" value="Leu-rich_rpt"/>
</dbReference>
<dbReference type="PANTHER" id="PTHR18849">
    <property type="entry name" value="LEUCINE RICH REPEAT PROTEIN"/>
    <property type="match status" value="1"/>
</dbReference>
<dbReference type="FunFam" id="2.30.30.190:FF:000008">
    <property type="entry name" value="Tubulin-specific chaperone E"/>
    <property type="match status" value="1"/>
</dbReference>
<dbReference type="Gene3D" id="2.30.30.190">
    <property type="entry name" value="CAP Gly-rich-like domain"/>
    <property type="match status" value="1"/>
</dbReference>
<dbReference type="FunFam" id="3.10.20.90:FF:000173">
    <property type="entry name" value="Tubulin-specific chaperone E"/>
    <property type="match status" value="1"/>
</dbReference>
<dbReference type="GO" id="GO:0007010">
    <property type="term" value="P:cytoskeleton organization"/>
    <property type="evidence" value="ECO:0007669"/>
    <property type="project" value="TreeGrafter"/>
</dbReference>
<feature type="region of interest" description="Disordered" evidence="10">
    <location>
        <begin position="1"/>
        <end position="22"/>
    </location>
</feature>
<proteinExistence type="inferred from homology"/>
<name>A0AAD7RXZ0_9TELE</name>
<dbReference type="PROSITE" id="PS51450">
    <property type="entry name" value="LRR"/>
    <property type="match status" value="2"/>
</dbReference>
<dbReference type="PROSITE" id="PS50245">
    <property type="entry name" value="CAP_GLY_2"/>
    <property type="match status" value="1"/>
</dbReference>
<dbReference type="CDD" id="cd17044">
    <property type="entry name" value="Ubl_TBCE"/>
    <property type="match status" value="1"/>
</dbReference>
<evidence type="ECO:0000256" key="6">
    <source>
        <dbReference type="ARBA" id="ARBA00022737"/>
    </source>
</evidence>
<dbReference type="InterPro" id="IPR000938">
    <property type="entry name" value="CAP-Gly_domain"/>
</dbReference>
<dbReference type="Pfam" id="PF01302">
    <property type="entry name" value="CAP_GLY"/>
    <property type="match status" value="1"/>
</dbReference>
<evidence type="ECO:0000256" key="8">
    <source>
        <dbReference type="ARBA" id="ARBA00023212"/>
    </source>
</evidence>
<keyword evidence="4" id="KW-0963">Cytoplasm</keyword>
<keyword evidence="5" id="KW-0433">Leucine-rich repeat</keyword>
<feature type="compositionally biased region" description="Low complexity" evidence="10">
    <location>
        <begin position="1"/>
        <end position="19"/>
    </location>
</feature>
<dbReference type="SUPFAM" id="SSF74924">
    <property type="entry name" value="Cap-Gly domain"/>
    <property type="match status" value="1"/>
</dbReference>
<evidence type="ECO:0000256" key="2">
    <source>
        <dbReference type="ARBA" id="ARBA00006286"/>
    </source>
</evidence>
<dbReference type="Pfam" id="PF14560">
    <property type="entry name" value="Ubiquitin_2"/>
    <property type="match status" value="1"/>
</dbReference>
<evidence type="ECO:0000256" key="1">
    <source>
        <dbReference type="ARBA" id="ARBA00004245"/>
    </source>
</evidence>
<gene>
    <name evidence="12" type="ORF">AAFF_G00075790</name>
</gene>
<dbReference type="SMART" id="SM01052">
    <property type="entry name" value="CAP_GLY"/>
    <property type="match status" value="1"/>
</dbReference>
<dbReference type="Pfam" id="PF14580">
    <property type="entry name" value="LRR_9"/>
    <property type="match status" value="1"/>
</dbReference>
<evidence type="ECO:0000313" key="12">
    <source>
        <dbReference type="EMBL" id="KAJ8392454.1"/>
    </source>
</evidence>
<dbReference type="GO" id="GO:0005856">
    <property type="term" value="C:cytoskeleton"/>
    <property type="evidence" value="ECO:0007669"/>
    <property type="project" value="UniProtKB-SubCell"/>
</dbReference>
<reference evidence="12" key="1">
    <citation type="journal article" date="2023" name="Science">
        <title>Genome structures resolve the early diversification of teleost fishes.</title>
        <authorList>
            <person name="Parey E."/>
            <person name="Louis A."/>
            <person name="Montfort J."/>
            <person name="Bouchez O."/>
            <person name="Roques C."/>
            <person name="Iampietro C."/>
            <person name="Lluch J."/>
            <person name="Castinel A."/>
            <person name="Donnadieu C."/>
            <person name="Desvignes T."/>
            <person name="Floi Bucao C."/>
            <person name="Jouanno E."/>
            <person name="Wen M."/>
            <person name="Mejri S."/>
            <person name="Dirks R."/>
            <person name="Jansen H."/>
            <person name="Henkel C."/>
            <person name="Chen W.J."/>
            <person name="Zahm M."/>
            <person name="Cabau C."/>
            <person name="Klopp C."/>
            <person name="Thompson A.W."/>
            <person name="Robinson-Rechavi M."/>
            <person name="Braasch I."/>
            <person name="Lecointre G."/>
            <person name="Bobe J."/>
            <person name="Postlethwait J.H."/>
            <person name="Berthelot C."/>
            <person name="Roest Crollius H."/>
            <person name="Guiguen Y."/>
        </authorList>
    </citation>
    <scope>NUCLEOTIDE SEQUENCE</scope>
    <source>
        <strain evidence="12">NC1722</strain>
    </source>
</reference>
<dbReference type="Proteomes" id="UP001221898">
    <property type="component" value="Unassembled WGS sequence"/>
</dbReference>
<dbReference type="InterPro" id="IPR032675">
    <property type="entry name" value="LRR_dom_sf"/>
</dbReference>
<feature type="domain" description="CAP-Gly" evidence="11">
    <location>
        <begin position="40"/>
        <end position="84"/>
    </location>
</feature>
<keyword evidence="6" id="KW-0677">Repeat</keyword>
<evidence type="ECO:0000259" key="11">
    <source>
        <dbReference type="PROSITE" id="PS50245"/>
    </source>
</evidence>
<dbReference type="InterPro" id="IPR000626">
    <property type="entry name" value="Ubiquitin-like_dom"/>
</dbReference>
<evidence type="ECO:0000256" key="10">
    <source>
        <dbReference type="SAM" id="MobiDB-lite"/>
    </source>
</evidence>
<dbReference type="AlphaFoldDB" id="A0AAD7RXZ0"/>
<dbReference type="Gene3D" id="3.10.20.90">
    <property type="entry name" value="Phosphatidylinositol 3-kinase Catalytic Subunit, Chain A, domain 1"/>
    <property type="match status" value="1"/>
</dbReference>
<protein>
    <recommendedName>
        <fullName evidence="3">Tubulin-specific chaperone E</fullName>
    </recommendedName>
    <alternativeName>
        <fullName evidence="9">Tubulin-folding cofactor E</fullName>
    </alternativeName>
</protein>
<evidence type="ECO:0000256" key="4">
    <source>
        <dbReference type="ARBA" id="ARBA00022490"/>
    </source>
</evidence>
<sequence>MRIVQSESQSPSSMSESVPPDALGRRIAWDGERGTVRYLGTVPPTAGLWLGVEWDDPERGKHDGCHEGVRYFTCRHPTGGSFVRPKKVGFGVDFLTAMRQRYESETELVTGEEITISKKTLEWVGLEDISENQKLEICTVASLASSEVCGPGPDGEIRRTSPNILTLILSGNLLSCWEDVALITEQLDQLRVLDVGVGGVGGSHWGRSNRLRLPADPASLTRAFSSLRVLALNNSALSWTEVLQCAPMWPQLEELYLVDNSITQLCMPVNVLQTLTTLDLSGNSLADGSEIQKLSELPQLEKLILSKTGLSSLQFPDVDLGFKTAMFPALKTLILNNNNITEWSVVSELDKLASLEQLSIQRNPLMSGEASPETARQILIARISQLQVLNIMKILPDERRGAELDYLKMFGLKWLESGGNRDPAMNRPSEEFTAQHPHYCALIQKYGAPEDGELRKPIPFALKNQLLTLTFVCPDAADRKPIQKKLPDSMTVQKVKGLLFRLLKVPGSDLKLAYTSSKMEGTEIEIDNDLKMLQFYSIEDGDNVLVRWT</sequence>
<dbReference type="InterPro" id="IPR029071">
    <property type="entry name" value="Ubiquitin-like_domsf"/>
</dbReference>
<keyword evidence="7" id="KW-0143">Chaperone</keyword>
<comment type="caution">
    <text evidence="12">The sequence shown here is derived from an EMBL/GenBank/DDBJ whole genome shotgun (WGS) entry which is preliminary data.</text>
</comment>
<accession>A0AAD7RXZ0</accession>
<dbReference type="Gene3D" id="3.80.10.10">
    <property type="entry name" value="Ribonuclease Inhibitor"/>
    <property type="match status" value="2"/>
</dbReference>
<keyword evidence="13" id="KW-1185">Reference proteome</keyword>
<dbReference type="InterPro" id="IPR036859">
    <property type="entry name" value="CAP-Gly_dom_sf"/>
</dbReference>
<evidence type="ECO:0000256" key="9">
    <source>
        <dbReference type="ARBA" id="ARBA00030180"/>
    </source>
</evidence>
<comment type="subcellular location">
    <subcellularLocation>
        <location evidence="1">Cytoplasm</location>
        <location evidence="1">Cytoskeleton</location>
    </subcellularLocation>
</comment>
<keyword evidence="8" id="KW-0206">Cytoskeleton</keyword>
<dbReference type="PANTHER" id="PTHR18849:SF0">
    <property type="entry name" value="CILIA- AND FLAGELLA-ASSOCIATED PROTEIN 410-RELATED"/>
    <property type="match status" value="1"/>
</dbReference>
<evidence type="ECO:0000256" key="7">
    <source>
        <dbReference type="ARBA" id="ARBA00023186"/>
    </source>
</evidence>
<dbReference type="PROSITE" id="PS00845">
    <property type="entry name" value="CAP_GLY_1"/>
    <property type="match status" value="1"/>
</dbReference>
<dbReference type="SUPFAM" id="SSF52058">
    <property type="entry name" value="L domain-like"/>
    <property type="match status" value="1"/>
</dbReference>
<dbReference type="EMBL" id="JAINUG010000146">
    <property type="protein sequence ID" value="KAJ8392454.1"/>
    <property type="molecule type" value="Genomic_DNA"/>
</dbReference>
<comment type="similarity">
    <text evidence="2">Belongs to the TBCE family.</text>
</comment>